<dbReference type="PANTHER" id="PTHR43355:SF2">
    <property type="entry name" value="FLAVIN REDUCTASE (NADPH)"/>
    <property type="match status" value="1"/>
</dbReference>
<feature type="domain" description="NAD(P)-binding" evidence="1">
    <location>
        <begin position="7"/>
        <end position="196"/>
    </location>
</feature>
<keyword evidence="3" id="KW-1185">Reference proteome</keyword>
<evidence type="ECO:0000313" key="3">
    <source>
        <dbReference type="Proteomes" id="UP001300763"/>
    </source>
</evidence>
<sequence>MRLVVLGASGRTGREVVTQALAEGDEVVAVARPGSDVPDGATVVRVGFDDADAAEVLDRAVRGADAVVSALGGRGRARTTVCTDGVTAAIAAMQRTGVRRLLVVSAAGLPGEGDDLAVRLLVKPILQRVFRHPYADMARMEEVVRASDRDWTIVRPPRLLDGPGAGRPRRALDRHVAGGHRLARADLAGELLRLAREDAVVGHLVAVAD</sequence>
<evidence type="ECO:0000313" key="2">
    <source>
        <dbReference type="EMBL" id="MDD7968812.1"/>
    </source>
</evidence>
<dbReference type="InterPro" id="IPR016040">
    <property type="entry name" value="NAD(P)-bd_dom"/>
</dbReference>
<name>A0ABT5T122_9PSEU</name>
<dbReference type="PANTHER" id="PTHR43355">
    <property type="entry name" value="FLAVIN REDUCTASE (NADPH)"/>
    <property type="match status" value="1"/>
</dbReference>
<dbReference type="Gene3D" id="3.40.50.720">
    <property type="entry name" value="NAD(P)-binding Rossmann-like Domain"/>
    <property type="match status" value="1"/>
</dbReference>
<protein>
    <submittedName>
        <fullName evidence="2">NAD(P)H-binding protein</fullName>
    </submittedName>
</protein>
<dbReference type="InterPro" id="IPR051606">
    <property type="entry name" value="Polyketide_Oxido-like"/>
</dbReference>
<gene>
    <name evidence="2" type="ORF">PGB27_25985</name>
</gene>
<dbReference type="Pfam" id="PF13460">
    <property type="entry name" value="NAD_binding_10"/>
    <property type="match status" value="1"/>
</dbReference>
<dbReference type="Proteomes" id="UP001300763">
    <property type="component" value="Unassembled WGS sequence"/>
</dbReference>
<dbReference type="EMBL" id="JAQZAO010000015">
    <property type="protein sequence ID" value="MDD7968812.1"/>
    <property type="molecule type" value="Genomic_DNA"/>
</dbReference>
<dbReference type="SUPFAM" id="SSF51735">
    <property type="entry name" value="NAD(P)-binding Rossmann-fold domains"/>
    <property type="match status" value="1"/>
</dbReference>
<accession>A0ABT5T122</accession>
<proteinExistence type="predicted"/>
<reference evidence="2 3" key="1">
    <citation type="submission" date="2023-02" db="EMBL/GenBank/DDBJ databases">
        <title>Genome sequencing required for Actinomycetospora new species description.</title>
        <authorList>
            <person name="Saimee Y."/>
            <person name="Duangmal K."/>
        </authorList>
    </citation>
    <scope>NUCLEOTIDE SEQUENCE [LARGE SCALE GENOMIC DNA]</scope>
    <source>
        <strain evidence="2 3">DW7H6</strain>
    </source>
</reference>
<dbReference type="RefSeq" id="WP_274203339.1">
    <property type="nucleotide sequence ID" value="NZ_JAQZAO010000015.1"/>
</dbReference>
<organism evidence="2 3">
    <name type="scientific">Actinomycetospora lemnae</name>
    <dbReference type="NCBI Taxonomy" id="3019891"/>
    <lineage>
        <taxon>Bacteria</taxon>
        <taxon>Bacillati</taxon>
        <taxon>Actinomycetota</taxon>
        <taxon>Actinomycetes</taxon>
        <taxon>Pseudonocardiales</taxon>
        <taxon>Pseudonocardiaceae</taxon>
        <taxon>Actinomycetospora</taxon>
    </lineage>
</organism>
<dbReference type="InterPro" id="IPR036291">
    <property type="entry name" value="NAD(P)-bd_dom_sf"/>
</dbReference>
<comment type="caution">
    <text evidence="2">The sequence shown here is derived from an EMBL/GenBank/DDBJ whole genome shotgun (WGS) entry which is preliminary data.</text>
</comment>
<evidence type="ECO:0000259" key="1">
    <source>
        <dbReference type="Pfam" id="PF13460"/>
    </source>
</evidence>